<evidence type="ECO:0000256" key="1">
    <source>
        <dbReference type="PIRSR" id="PIRSR001359-1"/>
    </source>
</evidence>
<dbReference type="NCBIfam" id="NF009374">
    <property type="entry name" value="PRK12737.1"/>
    <property type="match status" value="1"/>
</dbReference>
<dbReference type="PANTHER" id="PTHR30304:SF0">
    <property type="entry name" value="D-TAGATOSE-1,6-BISPHOSPHATE ALDOLASE SUBUNIT GATY-RELATED"/>
    <property type="match status" value="1"/>
</dbReference>
<dbReference type="EMBL" id="RJVG01000020">
    <property type="protein sequence ID" value="ROR21763.1"/>
    <property type="molecule type" value="Genomic_DNA"/>
</dbReference>
<dbReference type="SUPFAM" id="SSF51569">
    <property type="entry name" value="Aldolase"/>
    <property type="match status" value="1"/>
</dbReference>
<feature type="binding site" evidence="3">
    <location>
        <position position="134"/>
    </location>
    <ligand>
        <name>Zn(2+)</name>
        <dbReference type="ChEBI" id="CHEBI:29105"/>
        <label>2</label>
    </ligand>
</feature>
<keyword evidence="5" id="KW-1185">Reference proteome</keyword>
<dbReference type="GO" id="GO:0005975">
    <property type="term" value="P:carbohydrate metabolic process"/>
    <property type="evidence" value="ECO:0007669"/>
    <property type="project" value="InterPro"/>
</dbReference>
<dbReference type="NCBIfam" id="NF006626">
    <property type="entry name" value="PRK09195.1"/>
    <property type="match status" value="1"/>
</dbReference>
<dbReference type="Gene3D" id="3.20.20.70">
    <property type="entry name" value="Aldolase class I"/>
    <property type="match status" value="1"/>
</dbReference>
<feature type="binding site" evidence="3">
    <location>
        <position position="178"/>
    </location>
    <ligand>
        <name>Zn(2+)</name>
        <dbReference type="ChEBI" id="CHEBI:29105"/>
        <label>1</label>
        <note>catalytic</note>
    </ligand>
</feature>
<sequence>MALVTTKKMLLDAQKGGYAIGAFNVENMEMVMAVVAAASELRAPVIMQTTPSTVKYASLKYFYENVKVAAESVDIPVAIHLDHGDSFDLAMQALRTGYTSIMIDGSHNPYEQNISLTKSVADSCRPSGIPVEAELGKVGGKEDDLDGGRGGLTDPKEAAEFVNRTGVTSLAVAIGTAHGIYTGEPKIDLERLSQIRNNVDIPLVLHGASGLSDEVIKECIKRGICKVNFATELRIAFSNGVKKVLDDIPDTYDPKKYFAVGGENIKQLVKNRIKVCGCDGKVNN</sequence>
<feature type="active site" description="Proton donor" evidence="1">
    <location>
        <position position="82"/>
    </location>
</feature>
<dbReference type="CDD" id="cd00947">
    <property type="entry name" value="TBP_aldolase_IIB"/>
    <property type="match status" value="1"/>
</dbReference>
<dbReference type="InterPro" id="IPR050246">
    <property type="entry name" value="Class_II_FBP_aldolase"/>
</dbReference>
<proteinExistence type="predicted"/>
<dbReference type="InterPro" id="IPR013785">
    <property type="entry name" value="Aldolase_TIM"/>
</dbReference>
<reference evidence="4 5" key="1">
    <citation type="submission" date="2018-11" db="EMBL/GenBank/DDBJ databases">
        <title>Genomic Encyclopedia of Type Strains, Phase IV (KMG-IV): sequencing the most valuable type-strain genomes for metagenomic binning, comparative biology and taxonomic classification.</title>
        <authorList>
            <person name="Goeker M."/>
        </authorList>
    </citation>
    <scope>NUCLEOTIDE SEQUENCE [LARGE SCALE GENOMIC DNA]</scope>
    <source>
        <strain evidence="4 5">DSM 26537</strain>
    </source>
</reference>
<evidence type="ECO:0000256" key="2">
    <source>
        <dbReference type="PIRSR" id="PIRSR001359-2"/>
    </source>
</evidence>
<dbReference type="Pfam" id="PF01116">
    <property type="entry name" value="F_bP_aldolase"/>
    <property type="match status" value="1"/>
</dbReference>
<organism evidence="4 5">
    <name type="scientific">Mobilisporobacter senegalensis</name>
    <dbReference type="NCBI Taxonomy" id="1329262"/>
    <lineage>
        <taxon>Bacteria</taxon>
        <taxon>Bacillati</taxon>
        <taxon>Bacillota</taxon>
        <taxon>Clostridia</taxon>
        <taxon>Lachnospirales</taxon>
        <taxon>Lachnospiraceae</taxon>
        <taxon>Mobilisporobacter</taxon>
    </lineage>
</organism>
<dbReference type="GO" id="GO:0008270">
    <property type="term" value="F:zinc ion binding"/>
    <property type="evidence" value="ECO:0007669"/>
    <property type="project" value="InterPro"/>
</dbReference>
<dbReference type="OrthoDB" id="9803995at2"/>
<dbReference type="PROSITE" id="PS00602">
    <property type="entry name" value="ALDOLASE_CLASS_II_1"/>
    <property type="match status" value="1"/>
</dbReference>
<keyword evidence="3" id="KW-0862">Zinc</keyword>
<comment type="caution">
    <text evidence="4">The sequence shown here is derived from an EMBL/GenBank/DDBJ whole genome shotgun (WGS) entry which is preliminary data.</text>
</comment>
<feature type="binding site" evidence="2">
    <location>
        <begin position="228"/>
        <end position="231"/>
    </location>
    <ligand>
        <name>dihydroxyacetone phosphate</name>
        <dbReference type="ChEBI" id="CHEBI:57642"/>
    </ligand>
</feature>
<accession>A0A3N1X4S6</accession>
<evidence type="ECO:0000313" key="5">
    <source>
        <dbReference type="Proteomes" id="UP000273083"/>
    </source>
</evidence>
<name>A0A3N1X4S6_9FIRM</name>
<dbReference type="InterPro" id="IPR000771">
    <property type="entry name" value="FBA_II"/>
</dbReference>
<dbReference type="AlphaFoldDB" id="A0A3N1X4S6"/>
<evidence type="ECO:0000313" key="4">
    <source>
        <dbReference type="EMBL" id="ROR21763.1"/>
    </source>
</evidence>
<gene>
    <name evidence="4" type="ORF">EDD66_12011</name>
</gene>
<evidence type="ECO:0000256" key="3">
    <source>
        <dbReference type="PIRSR" id="PIRSR001359-3"/>
    </source>
</evidence>
<feature type="binding site" evidence="2">
    <location>
        <begin position="207"/>
        <end position="209"/>
    </location>
    <ligand>
        <name>dihydroxyacetone phosphate</name>
        <dbReference type="ChEBI" id="CHEBI:57642"/>
    </ligand>
</feature>
<dbReference type="RefSeq" id="WP_123610993.1">
    <property type="nucleotide sequence ID" value="NZ_RJVG01000020.1"/>
</dbReference>
<feature type="binding site" evidence="2">
    <location>
        <position position="179"/>
    </location>
    <ligand>
        <name>dihydroxyacetone phosphate</name>
        <dbReference type="ChEBI" id="CHEBI:57642"/>
    </ligand>
</feature>
<dbReference type="PROSITE" id="PS00806">
    <property type="entry name" value="ALDOLASE_CLASS_II_2"/>
    <property type="match status" value="1"/>
</dbReference>
<comment type="cofactor">
    <cofactor evidence="3">
        <name>Zn(2+)</name>
        <dbReference type="ChEBI" id="CHEBI:29105"/>
    </cofactor>
    <text evidence="3">Binds 2 Zn(2+) ions per subunit. One is catalytic and the other provides a structural contribution.</text>
</comment>
<dbReference type="GO" id="GO:0016832">
    <property type="term" value="F:aldehyde-lyase activity"/>
    <property type="evidence" value="ECO:0007669"/>
    <property type="project" value="InterPro"/>
</dbReference>
<feature type="binding site" evidence="3">
    <location>
        <position position="104"/>
    </location>
    <ligand>
        <name>Zn(2+)</name>
        <dbReference type="ChEBI" id="CHEBI:29105"/>
        <label>2</label>
    </ligand>
</feature>
<feature type="binding site" evidence="3">
    <location>
        <position position="83"/>
    </location>
    <ligand>
        <name>Zn(2+)</name>
        <dbReference type="ChEBI" id="CHEBI:29105"/>
        <label>1</label>
        <note>catalytic</note>
    </ligand>
</feature>
<keyword evidence="3" id="KW-0479">Metal-binding</keyword>
<feature type="binding site" evidence="3">
    <location>
        <position position="206"/>
    </location>
    <ligand>
        <name>Zn(2+)</name>
        <dbReference type="ChEBI" id="CHEBI:29105"/>
        <label>1</label>
        <note>catalytic</note>
    </ligand>
</feature>
<dbReference type="NCBIfam" id="TIGR00167">
    <property type="entry name" value="cbbA"/>
    <property type="match status" value="1"/>
</dbReference>
<dbReference type="PIRSF" id="PIRSF001359">
    <property type="entry name" value="F_bP_aldolase_II"/>
    <property type="match status" value="1"/>
</dbReference>
<dbReference type="PANTHER" id="PTHR30304">
    <property type="entry name" value="D-TAGATOSE-1,6-BISPHOSPHATE ALDOLASE"/>
    <property type="match status" value="1"/>
</dbReference>
<dbReference type="Proteomes" id="UP000273083">
    <property type="component" value="Unassembled WGS sequence"/>
</dbReference>
<protein>
    <submittedName>
        <fullName evidence="4">Tagatose 1,6-diphosphate aldolase GatY/KbaY</fullName>
    </submittedName>
</protein>